<gene>
    <name evidence="3" type="ORF">BASA50_000501</name>
</gene>
<name>A0ABQ8EV14_9FUNG</name>
<organism evidence="3 4">
    <name type="scientific">Batrachochytrium salamandrivorans</name>
    <dbReference type="NCBI Taxonomy" id="1357716"/>
    <lineage>
        <taxon>Eukaryota</taxon>
        <taxon>Fungi</taxon>
        <taxon>Fungi incertae sedis</taxon>
        <taxon>Chytridiomycota</taxon>
        <taxon>Chytridiomycota incertae sedis</taxon>
        <taxon>Chytridiomycetes</taxon>
        <taxon>Rhizophydiales</taxon>
        <taxon>Rhizophydiales incertae sedis</taxon>
        <taxon>Batrachochytrium</taxon>
    </lineage>
</organism>
<dbReference type="PANTHER" id="PTHR43215:SF14">
    <property type="entry name" value="RADIAL SPOKE HEAD 1 HOMOLOG"/>
    <property type="match status" value="1"/>
</dbReference>
<reference evidence="3 4" key="1">
    <citation type="submission" date="2021-02" db="EMBL/GenBank/DDBJ databases">
        <title>Variation within the Batrachochytrium salamandrivorans European outbreak.</title>
        <authorList>
            <person name="Kelly M."/>
            <person name="Pasmans F."/>
            <person name="Shea T.P."/>
            <person name="Munoz J.F."/>
            <person name="Carranza S."/>
            <person name="Cuomo C.A."/>
            <person name="Martel A."/>
        </authorList>
    </citation>
    <scope>NUCLEOTIDE SEQUENCE [LARGE SCALE GENOMIC DNA]</scope>
    <source>
        <strain evidence="3 4">AMFP18/2</strain>
    </source>
</reference>
<accession>A0ABQ8EV14</accession>
<proteinExistence type="predicted"/>
<keyword evidence="1" id="KW-0677">Repeat</keyword>
<dbReference type="Proteomes" id="UP001648503">
    <property type="component" value="Unassembled WGS sequence"/>
</dbReference>
<dbReference type="PANTHER" id="PTHR43215">
    <property type="entry name" value="RADIAL SPOKE HEAD 1 HOMOLOG"/>
    <property type="match status" value="1"/>
</dbReference>
<protein>
    <submittedName>
        <fullName evidence="3">Uncharacterized protein</fullName>
    </submittedName>
</protein>
<dbReference type="EMBL" id="JAFCIX010000573">
    <property type="protein sequence ID" value="KAH6586547.1"/>
    <property type="molecule type" value="Genomic_DNA"/>
</dbReference>
<feature type="compositionally biased region" description="Acidic residues" evidence="2">
    <location>
        <begin position="1"/>
        <end position="12"/>
    </location>
</feature>
<dbReference type="SMART" id="SM00698">
    <property type="entry name" value="MORN"/>
    <property type="match status" value="6"/>
</dbReference>
<dbReference type="InterPro" id="IPR003409">
    <property type="entry name" value="MORN"/>
</dbReference>
<evidence type="ECO:0000256" key="1">
    <source>
        <dbReference type="ARBA" id="ARBA00022737"/>
    </source>
</evidence>
<dbReference type="Pfam" id="PF02493">
    <property type="entry name" value="MORN"/>
    <property type="match status" value="6"/>
</dbReference>
<feature type="region of interest" description="Disordered" evidence="2">
    <location>
        <begin position="1"/>
        <end position="34"/>
    </location>
</feature>
<dbReference type="Gene3D" id="2.20.110.10">
    <property type="entry name" value="Histone H3 K4-specific methyltransferase SET7/9 N-terminal domain"/>
    <property type="match status" value="3"/>
</dbReference>
<dbReference type="SUPFAM" id="SSF82185">
    <property type="entry name" value="Histone H3 K4-specific methyltransferase SET7/9 N-terminal domain"/>
    <property type="match status" value="1"/>
</dbReference>
<evidence type="ECO:0000313" key="3">
    <source>
        <dbReference type="EMBL" id="KAH6586547.1"/>
    </source>
</evidence>
<sequence>MSDNGSEGEDKEEGPTIGVYEGGRNGANERHGIGKAIFPNGDIYEGRYAQGKREGQGSYKWKAEHRYNGMYSDNQRHGVGYFVYPDGSKYKGDFIAGKRHGNGTYVYSNGDAYQGSWEADFKSGRGIYTFQNGCKKSGTWVDGKLNGPGEIVYPDHKIKGSFKNDDVMDMPVTIHYTQTGYSQTIHDPTHVGMEIEPSK</sequence>
<keyword evidence="4" id="KW-1185">Reference proteome</keyword>
<evidence type="ECO:0000256" key="2">
    <source>
        <dbReference type="SAM" id="MobiDB-lite"/>
    </source>
</evidence>
<evidence type="ECO:0000313" key="4">
    <source>
        <dbReference type="Proteomes" id="UP001648503"/>
    </source>
</evidence>
<comment type="caution">
    <text evidence="3">The sequence shown here is derived from an EMBL/GenBank/DDBJ whole genome shotgun (WGS) entry which is preliminary data.</text>
</comment>